<organism evidence="1">
    <name type="scientific">marine sediment metagenome</name>
    <dbReference type="NCBI Taxonomy" id="412755"/>
    <lineage>
        <taxon>unclassified sequences</taxon>
        <taxon>metagenomes</taxon>
        <taxon>ecological metagenomes</taxon>
    </lineage>
</organism>
<reference evidence="1" key="1">
    <citation type="journal article" date="2015" name="Nature">
        <title>Complex archaea that bridge the gap between prokaryotes and eukaryotes.</title>
        <authorList>
            <person name="Spang A."/>
            <person name="Saw J.H."/>
            <person name="Jorgensen S.L."/>
            <person name="Zaremba-Niedzwiedzka K."/>
            <person name="Martijn J."/>
            <person name="Lind A.E."/>
            <person name="van Eijk R."/>
            <person name="Schleper C."/>
            <person name="Guy L."/>
            <person name="Ettema T.J."/>
        </authorList>
    </citation>
    <scope>NUCLEOTIDE SEQUENCE</scope>
</reference>
<gene>
    <name evidence="1" type="ORF">LCGC14_2943410</name>
</gene>
<name>A0A0F8XHW4_9ZZZZ</name>
<protein>
    <submittedName>
        <fullName evidence="1">Uncharacterized protein</fullName>
    </submittedName>
</protein>
<proteinExistence type="predicted"/>
<dbReference type="AlphaFoldDB" id="A0A0F8XHW4"/>
<comment type="caution">
    <text evidence="1">The sequence shown here is derived from an EMBL/GenBank/DDBJ whole genome shotgun (WGS) entry which is preliminary data.</text>
</comment>
<dbReference type="EMBL" id="LAZR01059102">
    <property type="protein sequence ID" value="KKK68503.1"/>
    <property type="molecule type" value="Genomic_DNA"/>
</dbReference>
<accession>A0A0F8XHW4</accession>
<sequence length="327" mass="33967">NFIGVDVTAVDNAGATRTDVTVIPVAEAYDAAGWNADTGAASKDNVRDKIEALDFSDLAGTVAAGQIAAASIDGDDINSVLDLGGKTSFEIPNAAAPVVDAFGEIAGDNDFYAASRGVATFFDGTSATHLVGVLNTDTPTNGQVPTWQTGGTVLWVTPSGGDTTKTHYIELDCTTPQSSANQGNSFWTVTGLTDWDAGHWEFVLDVDGKIYCTTTIPNTLAGTPAAAIVLVTAANATTGVTRLSVATFPPADGESLNPAALTSETAQDITVPATARLRKDVTFTLTNAPVALDFLIVEIFHEGAHANDTLAVNTELFKAWLKIDLTQ</sequence>
<feature type="non-terminal residue" evidence="1">
    <location>
        <position position="1"/>
    </location>
</feature>
<evidence type="ECO:0000313" key="1">
    <source>
        <dbReference type="EMBL" id="KKK68503.1"/>
    </source>
</evidence>